<evidence type="ECO:0000256" key="3">
    <source>
        <dbReference type="ARBA" id="ARBA00022723"/>
    </source>
</evidence>
<dbReference type="PANTHER" id="PTHR33794">
    <property type="entry name" value="BACILLOLYSIN"/>
    <property type="match status" value="1"/>
</dbReference>
<dbReference type="Pfam" id="PF07504">
    <property type="entry name" value="FTP"/>
    <property type="match status" value="1"/>
</dbReference>
<keyword evidence="5 9" id="KW-0378">Hydrolase</keyword>
<keyword evidence="7 9" id="KW-0482">Metalloprotease</keyword>
<accession>A0A102LCK7</accession>
<feature type="chain" id="PRO_5023157578" description="Neutral metalloproteinase" evidence="9">
    <location>
        <begin position="23"/>
        <end position="566"/>
    </location>
</feature>
<dbReference type="CDD" id="cd09597">
    <property type="entry name" value="M4_TLP"/>
    <property type="match status" value="1"/>
</dbReference>
<dbReference type="InterPro" id="IPR001570">
    <property type="entry name" value="Peptidase_M4_C_domain"/>
</dbReference>
<evidence type="ECO:0000256" key="2">
    <source>
        <dbReference type="ARBA" id="ARBA00022670"/>
    </source>
</evidence>
<dbReference type="GO" id="GO:0004222">
    <property type="term" value="F:metalloendopeptidase activity"/>
    <property type="evidence" value="ECO:0007669"/>
    <property type="project" value="UniProtKB-UniRule"/>
</dbReference>
<evidence type="ECO:0000313" key="13">
    <source>
        <dbReference type="EMBL" id="KUZ93299.1"/>
    </source>
</evidence>
<keyword evidence="2 9" id="KW-0645">Protease</keyword>
<keyword evidence="9" id="KW-0964">Secreted</keyword>
<feature type="domain" description="Peptidase M4 C-terminal" evidence="11">
    <location>
        <begin position="388"/>
        <end position="565"/>
    </location>
</feature>
<dbReference type="Pfam" id="PF01447">
    <property type="entry name" value="Peptidase_M4"/>
    <property type="match status" value="1"/>
</dbReference>
<dbReference type="InterPro" id="IPR023612">
    <property type="entry name" value="Peptidase_M4"/>
</dbReference>
<dbReference type="Gene3D" id="3.10.450.490">
    <property type="match status" value="1"/>
</dbReference>
<feature type="domain" description="Peptidase M4" evidence="10">
    <location>
        <begin position="222"/>
        <end position="385"/>
    </location>
</feature>
<dbReference type="InterPro" id="IPR027268">
    <property type="entry name" value="Peptidase_M4/M1_CTD_sf"/>
</dbReference>
<feature type="active site" evidence="8">
    <location>
        <position position="378"/>
    </location>
</feature>
<evidence type="ECO:0000313" key="14">
    <source>
        <dbReference type="Proteomes" id="UP000065521"/>
    </source>
</evidence>
<proteinExistence type="inferred from homology"/>
<dbReference type="InterPro" id="IPR013856">
    <property type="entry name" value="Peptidase_M4_domain"/>
</dbReference>
<dbReference type="EMBL" id="LOTN01000019">
    <property type="protein sequence ID" value="KUZ93299.1"/>
    <property type="molecule type" value="Genomic_DNA"/>
</dbReference>
<dbReference type="Proteomes" id="UP000065521">
    <property type="component" value="Unassembled WGS sequence"/>
</dbReference>
<evidence type="ECO:0000256" key="6">
    <source>
        <dbReference type="ARBA" id="ARBA00022833"/>
    </source>
</evidence>
<dbReference type="PRINTS" id="PR00730">
    <property type="entry name" value="THERMOLYSIN"/>
</dbReference>
<gene>
    <name evidence="13" type="ORF">WI38_09605</name>
</gene>
<sequence length="566" mass="60208">MKKLSCLLSVAAISLASYSAFAQAGDQQATVDRALQLIQQNPSSFNLAAGSAARTLKFAKANVPTEGDQFQVRDVIVDPDGTEHVRFDRFYSGLRVIGGDVVVHSSRGQLKQASVTQSVPIDLAGKVGKVGDRFVVRNAPDVGAAVARRAASTRFGAQVHRVEGPELVVFARDTAPTLAYAVRVYGKATDAHTEAVLYYVDARTGNVLDAQDLIMTAASAATGTGRSLYYGNLSLTTDQIGTNSYQMVDPTRGGGSVYDGRGLSSDDVAQSTDLPIFTSSTNVWGNNTTTDRQTVAADIDYGLALTWDYYRAAHNRDGIFNDGQGVKSFAHVVFNTGSGTTGANAAWLGDTRMMVYGDGEPGTRLPNPVVSIDVAGHEMSHGVTQATAGLNYSGDAGGLNESTSDIFGTLVKYYANNPKDPGNYVIGARVINGGLRKMYKQDLDGRSYSCYPSGGFSWWNPRHDPHYSSGVGNRFFYLLSEGPVVPATDTGLSRSQLVCNGDTSFSGLGRDKAGKIWYRTLTVYLTAGSSYPNARRASIQAANDLYGVNSVESATVARAWSAAGVN</sequence>
<dbReference type="PANTHER" id="PTHR33794:SF1">
    <property type="entry name" value="BACILLOLYSIN"/>
    <property type="match status" value="1"/>
</dbReference>
<evidence type="ECO:0000259" key="12">
    <source>
        <dbReference type="Pfam" id="PF07504"/>
    </source>
</evidence>
<evidence type="ECO:0000256" key="5">
    <source>
        <dbReference type="ARBA" id="ARBA00022801"/>
    </source>
</evidence>
<dbReference type="GO" id="GO:0005576">
    <property type="term" value="C:extracellular region"/>
    <property type="evidence" value="ECO:0007669"/>
    <property type="project" value="UniProtKB-SubCell"/>
</dbReference>
<evidence type="ECO:0000256" key="8">
    <source>
        <dbReference type="PIRSR" id="PIRSR623612-1"/>
    </source>
</evidence>
<keyword evidence="3" id="KW-0479">Metal-binding</keyword>
<comment type="caution">
    <text evidence="13">The sequence shown here is derived from an EMBL/GenBank/DDBJ whole genome shotgun (WGS) entry which is preliminary data.</text>
</comment>
<dbReference type="Gene3D" id="3.10.170.10">
    <property type="match status" value="1"/>
</dbReference>
<dbReference type="GO" id="GO:0046872">
    <property type="term" value="F:metal ion binding"/>
    <property type="evidence" value="ECO:0007669"/>
    <property type="project" value="UniProtKB-UniRule"/>
</dbReference>
<evidence type="ECO:0000259" key="10">
    <source>
        <dbReference type="Pfam" id="PF01447"/>
    </source>
</evidence>
<feature type="domain" description="FTP" evidence="12">
    <location>
        <begin position="68"/>
        <end position="114"/>
    </location>
</feature>
<keyword evidence="6 9" id="KW-0862">Zinc</keyword>
<dbReference type="InterPro" id="IPR050728">
    <property type="entry name" value="Zinc_Metalloprotease_M4"/>
</dbReference>
<comment type="similarity">
    <text evidence="1 9">Belongs to the peptidase M4 family.</text>
</comment>
<dbReference type="Pfam" id="PF02868">
    <property type="entry name" value="Peptidase_M4_C"/>
    <property type="match status" value="1"/>
</dbReference>
<dbReference type="GO" id="GO:0006508">
    <property type="term" value="P:proteolysis"/>
    <property type="evidence" value="ECO:0007669"/>
    <property type="project" value="UniProtKB-KW"/>
</dbReference>
<dbReference type="RefSeq" id="WP_059632326.1">
    <property type="nucleotide sequence ID" value="NZ_LOTK01000019.1"/>
</dbReference>
<name>A0A102LCK7_9BURK</name>
<dbReference type="InterPro" id="IPR011096">
    <property type="entry name" value="FTP_domain"/>
</dbReference>
<feature type="active site" description="Proton donor" evidence="8">
    <location>
        <position position="466"/>
    </location>
</feature>
<evidence type="ECO:0000256" key="1">
    <source>
        <dbReference type="ARBA" id="ARBA00009388"/>
    </source>
</evidence>
<evidence type="ECO:0000256" key="4">
    <source>
        <dbReference type="ARBA" id="ARBA00022729"/>
    </source>
</evidence>
<dbReference type="EC" id="3.4.24.-" evidence="9"/>
<feature type="signal peptide" evidence="9">
    <location>
        <begin position="1"/>
        <end position="22"/>
    </location>
</feature>
<comment type="function">
    <text evidence="9">Extracellular zinc metalloprotease.</text>
</comment>
<dbReference type="AlphaFoldDB" id="A0A102LCK7"/>
<reference evidence="13 14" key="1">
    <citation type="submission" date="2015-11" db="EMBL/GenBank/DDBJ databases">
        <title>Expanding the genomic diversity of Burkholderia species for the development of highly accurate diagnostics.</title>
        <authorList>
            <person name="Sahl J."/>
            <person name="Keim P."/>
            <person name="Wagner D."/>
        </authorList>
    </citation>
    <scope>NUCLEOTIDE SEQUENCE [LARGE SCALE GENOMIC DNA]</scope>
    <source>
        <strain evidence="13 14">RF32-BP4</strain>
    </source>
</reference>
<keyword evidence="4 9" id="KW-0732">Signal</keyword>
<comment type="cofactor">
    <cofactor evidence="9">
        <name>Zn(2+)</name>
        <dbReference type="ChEBI" id="CHEBI:29105"/>
    </cofactor>
</comment>
<organism evidence="13 14">
    <name type="scientific">Burkholderia ubonensis</name>
    <dbReference type="NCBI Taxonomy" id="101571"/>
    <lineage>
        <taxon>Bacteria</taxon>
        <taxon>Pseudomonadati</taxon>
        <taxon>Pseudomonadota</taxon>
        <taxon>Betaproteobacteria</taxon>
        <taxon>Burkholderiales</taxon>
        <taxon>Burkholderiaceae</taxon>
        <taxon>Burkholderia</taxon>
        <taxon>Burkholderia cepacia complex</taxon>
    </lineage>
</organism>
<comment type="subcellular location">
    <subcellularLocation>
        <location evidence="9">Secreted</location>
    </subcellularLocation>
</comment>
<evidence type="ECO:0000259" key="11">
    <source>
        <dbReference type="Pfam" id="PF02868"/>
    </source>
</evidence>
<dbReference type="Gene3D" id="1.10.390.10">
    <property type="entry name" value="Neutral Protease Domain 2"/>
    <property type="match status" value="1"/>
</dbReference>
<dbReference type="SUPFAM" id="SSF55486">
    <property type="entry name" value="Metalloproteases ('zincins'), catalytic domain"/>
    <property type="match status" value="1"/>
</dbReference>
<evidence type="ECO:0000256" key="9">
    <source>
        <dbReference type="RuleBase" id="RU366073"/>
    </source>
</evidence>
<protein>
    <recommendedName>
        <fullName evidence="9">Neutral metalloproteinase</fullName>
        <ecNumber evidence="9">3.4.24.-</ecNumber>
    </recommendedName>
</protein>
<evidence type="ECO:0000256" key="7">
    <source>
        <dbReference type="ARBA" id="ARBA00023049"/>
    </source>
</evidence>